<comment type="similarity">
    <text evidence="1">Belongs to the SPT5 family.</text>
</comment>
<dbReference type="GO" id="GO:0006354">
    <property type="term" value="P:DNA-templated transcription elongation"/>
    <property type="evidence" value="ECO:0007669"/>
    <property type="project" value="InterPro"/>
</dbReference>
<dbReference type="InterPro" id="IPR008991">
    <property type="entry name" value="Translation_prot_SH3-like_sf"/>
</dbReference>
<dbReference type="SMART" id="SM00739">
    <property type="entry name" value="KOW"/>
    <property type="match status" value="1"/>
</dbReference>
<dbReference type="GO" id="GO:0005840">
    <property type="term" value="C:ribosome"/>
    <property type="evidence" value="ECO:0007669"/>
    <property type="project" value="InterPro"/>
</dbReference>
<name>A0A8J8CEV0_9ARCH</name>
<evidence type="ECO:0000313" key="7">
    <source>
        <dbReference type="Proteomes" id="UP000768163"/>
    </source>
</evidence>
<organism evidence="5 7">
    <name type="scientific">Candidatus Altarchaeum hamiconexum</name>
    <dbReference type="NCBI Taxonomy" id="1803513"/>
    <lineage>
        <taxon>Archaea</taxon>
        <taxon>Candidatus Altarchaeota</taxon>
        <taxon>Candidatus Altiarchaeia</taxon>
        <taxon>Candidatus Altarchaeales</taxon>
        <taxon>Candidatus Altarchaeaceae</taxon>
        <taxon>Candidatus Altarchaeum</taxon>
    </lineage>
</organism>
<dbReference type="InterPro" id="IPR036735">
    <property type="entry name" value="NGN_dom_sf"/>
</dbReference>
<dbReference type="SUPFAM" id="SSF50104">
    <property type="entry name" value="Translation proteins SH3-like domain"/>
    <property type="match status" value="1"/>
</dbReference>
<dbReference type="Gene3D" id="2.30.30.30">
    <property type="match status" value="1"/>
</dbReference>
<reference evidence="5" key="1">
    <citation type="submission" date="2019-11" db="EMBL/GenBank/DDBJ databases">
        <title>Lipid analysis of CO2-rich subsurface aquifers suggests an autotrophy-based deep biosphere with lysolipids enriched in CPR bacteria.</title>
        <authorList>
            <person name="Probst A.J."/>
            <person name="Elling F.J."/>
            <person name="Castelle C.J."/>
            <person name="Zhu Q."/>
            <person name="Elvert M."/>
            <person name="Birarda G."/>
            <person name="Holman H.-Y."/>
            <person name="Lane K.R."/>
            <person name="Ladd B."/>
            <person name="Ryan M.C."/>
            <person name="Woyke T."/>
            <person name="Hinrichs K.-U."/>
            <person name="Banfield J.F."/>
        </authorList>
    </citation>
    <scope>NUCLEOTIDE SEQUENCE</scope>
    <source>
        <strain evidence="5">CG_2015-01_33_1645</strain>
        <strain evidence="6">CG_2015-04_33_537</strain>
    </source>
</reference>
<gene>
    <name evidence="6" type="ORF">GW779_04680</name>
    <name evidence="5" type="ORF">GW910_03790</name>
</gene>
<dbReference type="PROSITE" id="PS01108">
    <property type="entry name" value="RIBOSOMAL_L24"/>
    <property type="match status" value="1"/>
</dbReference>
<keyword evidence="5" id="KW-0251">Elongation factor</keyword>
<keyword evidence="2" id="KW-0804">Transcription</keyword>
<dbReference type="InterPro" id="IPR011590">
    <property type="entry name" value="Spt5_arc"/>
</dbReference>
<evidence type="ECO:0000256" key="2">
    <source>
        <dbReference type="ARBA" id="ARBA00023015"/>
    </source>
</evidence>
<dbReference type="Proteomes" id="UP000768163">
    <property type="component" value="Unassembled WGS sequence"/>
</dbReference>
<dbReference type="GO" id="GO:0003746">
    <property type="term" value="F:translation elongation factor activity"/>
    <property type="evidence" value="ECO:0007669"/>
    <property type="project" value="UniProtKB-KW"/>
</dbReference>
<dbReference type="Pfam" id="PF03439">
    <property type="entry name" value="Spt5-NGN"/>
    <property type="match status" value="1"/>
</dbReference>
<evidence type="ECO:0000313" key="6">
    <source>
        <dbReference type="EMBL" id="NCS91690.1"/>
    </source>
</evidence>
<evidence type="ECO:0000256" key="1">
    <source>
        <dbReference type="ARBA" id="ARBA00006956"/>
    </source>
</evidence>
<dbReference type="Proteomes" id="UP000738826">
    <property type="component" value="Unassembled WGS sequence"/>
</dbReference>
<dbReference type="InterPro" id="IPR005825">
    <property type="entry name" value="Ribosomal_uL24_CS"/>
</dbReference>
<protein>
    <recommendedName>
        <fullName evidence="3">Transcription elongation factor Spt5</fullName>
    </recommendedName>
</protein>
<accession>A0A8J8CEV0</accession>
<dbReference type="Gene3D" id="3.30.70.940">
    <property type="entry name" value="NusG, N-terminal domain"/>
    <property type="match status" value="1"/>
</dbReference>
<evidence type="ECO:0000256" key="3">
    <source>
        <dbReference type="NCBIfam" id="TIGR00405"/>
    </source>
</evidence>
<keyword evidence="5" id="KW-0648">Protein biosynthesis</keyword>
<dbReference type="Pfam" id="PF00467">
    <property type="entry name" value="KOW"/>
    <property type="match status" value="1"/>
</dbReference>
<keyword evidence="2" id="KW-0805">Transcription regulation</keyword>
<dbReference type="InterPro" id="IPR005824">
    <property type="entry name" value="KOW"/>
</dbReference>
<comment type="caution">
    <text evidence="5">The sequence shown here is derived from an EMBL/GenBank/DDBJ whole genome shotgun (WGS) entry which is preliminary data.</text>
</comment>
<dbReference type="AlphaFoldDB" id="A0A8J8CEV0"/>
<dbReference type="EMBL" id="JAACQH010000100">
    <property type="protein sequence ID" value="NCS91690.1"/>
    <property type="molecule type" value="Genomic_DNA"/>
</dbReference>
<dbReference type="InterPro" id="IPR005100">
    <property type="entry name" value="NGN-domain"/>
</dbReference>
<dbReference type="InterPro" id="IPR014722">
    <property type="entry name" value="Rib_uL2_dom2"/>
</dbReference>
<sequence>MIFALKVTRGQERIVAEMFYNEAKKLSAGGTRKGIYSIVYVTTQRGYIFIETEKDNYRAIEEMAKTIPKTGQLVGRKNTTLKVVNGKKADKTPPKPVMIEEMENIMFPKKVVAFLNTGDFVDVINGPFKGERARVIKVNKEKNDVTIELTESAVPIPITVKGSDLRALSKNNK</sequence>
<evidence type="ECO:0000313" key="5">
    <source>
        <dbReference type="EMBL" id="NCN65176.1"/>
    </source>
</evidence>
<dbReference type="EMBL" id="JAACVF010000096">
    <property type="protein sequence ID" value="NCN65176.1"/>
    <property type="molecule type" value="Genomic_DNA"/>
</dbReference>
<evidence type="ECO:0000259" key="4">
    <source>
        <dbReference type="SMART" id="SM00739"/>
    </source>
</evidence>
<proteinExistence type="inferred from homology"/>
<feature type="domain" description="KOW" evidence="4">
    <location>
        <begin position="114"/>
        <end position="141"/>
    </location>
</feature>
<dbReference type="GO" id="GO:0003735">
    <property type="term" value="F:structural constituent of ribosome"/>
    <property type="evidence" value="ECO:0007669"/>
    <property type="project" value="InterPro"/>
</dbReference>
<dbReference type="NCBIfam" id="TIGR00405">
    <property type="entry name" value="KOW_elon_Spt5"/>
    <property type="match status" value="1"/>
</dbReference>